<evidence type="ECO:0000259" key="11">
    <source>
        <dbReference type="Pfam" id="PF02823"/>
    </source>
</evidence>
<evidence type="ECO:0000259" key="10">
    <source>
        <dbReference type="Pfam" id="PF00401"/>
    </source>
</evidence>
<name>A0AAE3E3F3_9FIRM</name>
<reference evidence="12 13" key="1">
    <citation type="submission" date="2021-10" db="EMBL/GenBank/DDBJ databases">
        <title>Anaerobic single-cell dispensing facilitates the cultivation of human gut bacteria.</title>
        <authorList>
            <person name="Afrizal A."/>
        </authorList>
    </citation>
    <scope>NUCLEOTIDE SEQUENCE [LARGE SCALE GENOMIC DNA]</scope>
    <source>
        <strain evidence="12 13">CLA-AA-H224</strain>
    </source>
</reference>
<feature type="domain" description="ATP synthase epsilon subunit C-terminal" evidence="10">
    <location>
        <begin position="87"/>
        <end position="132"/>
    </location>
</feature>
<dbReference type="Gene3D" id="1.20.5.440">
    <property type="entry name" value="ATP synthase delta/epsilon subunit, C-terminal domain"/>
    <property type="match status" value="1"/>
</dbReference>
<protein>
    <recommendedName>
        <fullName evidence="8">ATP synthase epsilon chain</fullName>
    </recommendedName>
    <alternativeName>
        <fullName evidence="8">ATP synthase F1 sector epsilon subunit</fullName>
    </alternativeName>
    <alternativeName>
        <fullName evidence="8">F-ATPase epsilon subunit</fullName>
    </alternativeName>
</protein>
<dbReference type="InterPro" id="IPR036771">
    <property type="entry name" value="ATPsynth_dsu/esu_N"/>
</dbReference>
<comment type="caution">
    <text evidence="12">The sequence shown here is derived from an EMBL/GenBank/DDBJ whole genome shotgun (WGS) entry which is preliminary data.</text>
</comment>
<keyword evidence="3 8" id="KW-0813">Transport</keyword>
<comment type="function">
    <text evidence="8">Produces ATP from ADP in the presence of a proton gradient across the membrane.</text>
</comment>
<dbReference type="AlphaFoldDB" id="A0AAE3E3F3"/>
<dbReference type="HAMAP" id="MF_00530">
    <property type="entry name" value="ATP_synth_epsil_bac"/>
    <property type="match status" value="1"/>
</dbReference>
<evidence type="ECO:0000256" key="5">
    <source>
        <dbReference type="ARBA" id="ARBA00023136"/>
    </source>
</evidence>
<dbReference type="GO" id="GO:0005524">
    <property type="term" value="F:ATP binding"/>
    <property type="evidence" value="ECO:0007669"/>
    <property type="project" value="UniProtKB-UniRule"/>
</dbReference>
<dbReference type="CDD" id="cd12152">
    <property type="entry name" value="F1-ATPase_delta"/>
    <property type="match status" value="1"/>
</dbReference>
<dbReference type="SUPFAM" id="SSF46604">
    <property type="entry name" value="Epsilon subunit of F1F0-ATP synthase C-terminal domain"/>
    <property type="match status" value="1"/>
</dbReference>
<dbReference type="RefSeq" id="WP_066560871.1">
    <property type="nucleotide sequence ID" value="NZ_JAJEQN010000015.1"/>
</dbReference>
<keyword evidence="7 8" id="KW-0066">ATP synthesis</keyword>
<dbReference type="InterPro" id="IPR001469">
    <property type="entry name" value="ATP_synth_F1_dsu/esu"/>
</dbReference>
<dbReference type="Gene3D" id="2.60.15.10">
    <property type="entry name" value="F0F1 ATP synthase delta/epsilon subunit, N-terminal"/>
    <property type="match status" value="1"/>
</dbReference>
<dbReference type="Pfam" id="PF00401">
    <property type="entry name" value="ATP-synt_DE"/>
    <property type="match status" value="1"/>
</dbReference>
<evidence type="ECO:0000256" key="4">
    <source>
        <dbReference type="ARBA" id="ARBA00023065"/>
    </source>
</evidence>
<dbReference type="EMBL" id="JAJEQN010000015">
    <property type="protein sequence ID" value="MCC2221478.1"/>
    <property type="molecule type" value="Genomic_DNA"/>
</dbReference>
<comment type="subunit">
    <text evidence="8 9">F-type ATPases have 2 components, CF(1) - the catalytic core - and CF(0) - the membrane proton channel. CF(1) has five subunits: alpha(3), beta(3), gamma(1), delta(1), epsilon(1). CF(0) has three main subunits: a, b and c.</text>
</comment>
<keyword evidence="6 8" id="KW-0139">CF(1)</keyword>
<evidence type="ECO:0000256" key="8">
    <source>
        <dbReference type="HAMAP-Rule" id="MF_00530"/>
    </source>
</evidence>
<evidence type="ECO:0000313" key="12">
    <source>
        <dbReference type="EMBL" id="MCC2221478.1"/>
    </source>
</evidence>
<evidence type="ECO:0000256" key="2">
    <source>
        <dbReference type="ARBA" id="ARBA00005712"/>
    </source>
</evidence>
<dbReference type="InterPro" id="IPR020546">
    <property type="entry name" value="ATP_synth_F1_dsu/esu_N"/>
</dbReference>
<dbReference type="InterPro" id="IPR036794">
    <property type="entry name" value="ATP_F1_dsu/esu_C_sf"/>
</dbReference>
<accession>A0AAE3E3F3</accession>
<dbReference type="GO" id="GO:0005886">
    <property type="term" value="C:plasma membrane"/>
    <property type="evidence" value="ECO:0007669"/>
    <property type="project" value="UniProtKB-SubCell"/>
</dbReference>
<sequence length="135" mass="15285">MNTFHLRIVTMDGKVFDDQASQIFLRTIDGDVAIRAGHINYCSGIGMGQAHVTLADGHERYAACIGGMVSMLNGECQVAATTWEWKEEIDEERAKKAKERAEERLNQKNLSDREQRIAEAKLRRALVRLHVTNEE</sequence>
<keyword evidence="8" id="KW-1003">Cell membrane</keyword>
<dbReference type="SUPFAM" id="SSF51344">
    <property type="entry name" value="Epsilon subunit of F1F0-ATP synthase N-terminal domain"/>
    <property type="match status" value="1"/>
</dbReference>
<evidence type="ECO:0000256" key="7">
    <source>
        <dbReference type="ARBA" id="ARBA00023310"/>
    </source>
</evidence>
<dbReference type="InterPro" id="IPR020547">
    <property type="entry name" value="ATP_synth_F1_esu_C"/>
</dbReference>
<dbReference type="GO" id="GO:0045259">
    <property type="term" value="C:proton-transporting ATP synthase complex"/>
    <property type="evidence" value="ECO:0007669"/>
    <property type="project" value="UniProtKB-KW"/>
</dbReference>
<proteinExistence type="inferred from homology"/>
<comment type="subcellular location">
    <subcellularLocation>
        <location evidence="8">Cell membrane</location>
        <topology evidence="8">Peripheral membrane protein</topology>
    </subcellularLocation>
    <subcellularLocation>
        <location evidence="1">Endomembrane system</location>
        <topology evidence="1">Peripheral membrane protein</topology>
    </subcellularLocation>
</comment>
<evidence type="ECO:0000256" key="6">
    <source>
        <dbReference type="ARBA" id="ARBA00023196"/>
    </source>
</evidence>
<evidence type="ECO:0000256" key="9">
    <source>
        <dbReference type="RuleBase" id="RU003656"/>
    </source>
</evidence>
<dbReference type="GO" id="GO:0046933">
    <property type="term" value="F:proton-transporting ATP synthase activity, rotational mechanism"/>
    <property type="evidence" value="ECO:0007669"/>
    <property type="project" value="UniProtKB-UniRule"/>
</dbReference>
<keyword evidence="5 8" id="KW-0472">Membrane</keyword>
<keyword evidence="4 8" id="KW-0406">Ion transport</keyword>
<evidence type="ECO:0000313" key="13">
    <source>
        <dbReference type="Proteomes" id="UP001198200"/>
    </source>
</evidence>
<keyword evidence="8" id="KW-0375">Hydrogen ion transport</keyword>
<dbReference type="Proteomes" id="UP001198200">
    <property type="component" value="Unassembled WGS sequence"/>
</dbReference>
<dbReference type="Pfam" id="PF02823">
    <property type="entry name" value="ATP-synt_DE_N"/>
    <property type="match status" value="1"/>
</dbReference>
<feature type="domain" description="ATP synthase F1 complex delta/epsilon subunit N-terminal" evidence="11">
    <location>
        <begin position="4"/>
        <end position="81"/>
    </location>
</feature>
<keyword evidence="13" id="KW-1185">Reference proteome</keyword>
<comment type="similarity">
    <text evidence="2 8 9">Belongs to the ATPase epsilon chain family.</text>
</comment>
<dbReference type="GO" id="GO:0012505">
    <property type="term" value="C:endomembrane system"/>
    <property type="evidence" value="ECO:0007669"/>
    <property type="project" value="UniProtKB-SubCell"/>
</dbReference>
<organism evidence="12 13">
    <name type="scientific">Anthropogastromicrobium aceti</name>
    <dbReference type="NCBI Taxonomy" id="2981768"/>
    <lineage>
        <taxon>Bacteria</taxon>
        <taxon>Bacillati</taxon>
        <taxon>Bacillota</taxon>
        <taxon>Clostridia</taxon>
        <taxon>Lachnospirales</taxon>
        <taxon>Lachnospiraceae</taxon>
        <taxon>Anthropogastromicrobium</taxon>
    </lineage>
</organism>
<evidence type="ECO:0000256" key="1">
    <source>
        <dbReference type="ARBA" id="ARBA00004184"/>
    </source>
</evidence>
<evidence type="ECO:0000256" key="3">
    <source>
        <dbReference type="ARBA" id="ARBA00022448"/>
    </source>
</evidence>
<dbReference type="NCBIfam" id="TIGR01216">
    <property type="entry name" value="ATP_synt_epsi"/>
    <property type="match status" value="1"/>
</dbReference>
<gene>
    <name evidence="8 12" type="primary">atpC</name>
    <name evidence="12" type="ORF">LKD48_07490</name>
</gene>